<evidence type="ECO:0000259" key="4">
    <source>
        <dbReference type="Pfam" id="PF13925"/>
    </source>
</evidence>
<dbReference type="InterPro" id="IPR028021">
    <property type="entry name" value="Katanin_C-terminal"/>
</dbReference>
<dbReference type="GO" id="GO:0005856">
    <property type="term" value="C:cytoskeleton"/>
    <property type="evidence" value="ECO:0007669"/>
    <property type="project" value="UniProtKB-SubCell"/>
</dbReference>
<dbReference type="GO" id="GO:0005730">
    <property type="term" value="C:nucleolus"/>
    <property type="evidence" value="ECO:0007669"/>
    <property type="project" value="TreeGrafter"/>
</dbReference>
<evidence type="ECO:0000256" key="3">
    <source>
        <dbReference type="ARBA" id="ARBA00023212"/>
    </source>
</evidence>
<dbReference type="Proteomes" id="UP000085678">
    <property type="component" value="Unplaced"/>
</dbReference>
<keyword evidence="2" id="KW-0963">Cytoplasm</keyword>
<dbReference type="GO" id="GO:0008017">
    <property type="term" value="F:microtubule binding"/>
    <property type="evidence" value="ECO:0007669"/>
    <property type="project" value="InterPro"/>
</dbReference>
<dbReference type="InterPro" id="IPR042404">
    <property type="entry name" value="KATNBL1"/>
</dbReference>
<comment type="subcellular location">
    <subcellularLocation>
        <location evidence="1">Cytoplasm</location>
        <location evidence="1">Cytoskeleton</location>
    </subcellularLocation>
</comment>
<dbReference type="GeneID" id="106176854"/>
<dbReference type="KEGG" id="lak:106176854"/>
<dbReference type="InParanoid" id="A0A1S3JWV2"/>
<dbReference type="OrthoDB" id="8754475at2759"/>
<evidence type="ECO:0000313" key="6">
    <source>
        <dbReference type="RefSeq" id="XP_013414853.1"/>
    </source>
</evidence>
<protein>
    <submittedName>
        <fullName evidence="6">KATNB1-like protein 1</fullName>
    </submittedName>
</protein>
<dbReference type="Pfam" id="PF13925">
    <property type="entry name" value="Katanin_con80"/>
    <property type="match status" value="1"/>
</dbReference>
<reference evidence="6" key="1">
    <citation type="submission" date="2025-08" db="UniProtKB">
        <authorList>
            <consortium name="RefSeq"/>
        </authorList>
    </citation>
    <scope>IDENTIFICATION</scope>
    <source>
        <tissue evidence="6">Gonads</tissue>
    </source>
</reference>
<organism evidence="5 6">
    <name type="scientific">Lingula anatina</name>
    <name type="common">Brachiopod</name>
    <name type="synonym">Lingula unguis</name>
    <dbReference type="NCBI Taxonomy" id="7574"/>
    <lineage>
        <taxon>Eukaryota</taxon>
        <taxon>Metazoa</taxon>
        <taxon>Spiralia</taxon>
        <taxon>Lophotrochozoa</taxon>
        <taxon>Brachiopoda</taxon>
        <taxon>Linguliformea</taxon>
        <taxon>Lingulata</taxon>
        <taxon>Lingulida</taxon>
        <taxon>Linguloidea</taxon>
        <taxon>Lingulidae</taxon>
        <taxon>Lingula</taxon>
    </lineage>
</organism>
<name>A0A1S3JWV2_LINAN</name>
<dbReference type="RefSeq" id="XP_013414853.1">
    <property type="nucleotide sequence ID" value="XM_013559399.1"/>
</dbReference>
<dbReference type="PANTHER" id="PTHR14682:SF1">
    <property type="entry name" value="KATNB1-LIKE PROTEIN 1"/>
    <property type="match status" value="1"/>
</dbReference>
<feature type="domain" description="Katanin p80 subunit C-terminal" evidence="4">
    <location>
        <begin position="154"/>
        <end position="306"/>
    </location>
</feature>
<evidence type="ECO:0000313" key="5">
    <source>
        <dbReference type="Proteomes" id="UP000085678"/>
    </source>
</evidence>
<evidence type="ECO:0000256" key="2">
    <source>
        <dbReference type="ARBA" id="ARBA00022490"/>
    </source>
</evidence>
<dbReference type="PANTHER" id="PTHR14682">
    <property type="entry name" value="KATNB1-LIKE PROTEIN 1"/>
    <property type="match status" value="1"/>
</dbReference>
<keyword evidence="5" id="KW-1185">Reference proteome</keyword>
<dbReference type="AlphaFoldDB" id="A0A1S3JWV2"/>
<keyword evidence="3" id="KW-0206">Cytoskeleton</keyword>
<proteinExistence type="predicted"/>
<gene>
    <name evidence="6" type="primary">LOC106176854</name>
</gene>
<sequence length="311" mass="35260">MAAHPPQNPGLINAGAGYLKWDVFKNKYVWLSKEEVEFARIKKEVAAKRASKRKSGEPNPYEANLVNEMKKIKLNQGKPLSYKVQGKKGIRPLAAHNARGSKEKAPCHPAQWPVSENHQQYDIAYAKENMPIGLQGEKGDGTFGREDVDELLAGHTQMLNVLNVRLLRLRAAQTIWHQQGASDVVSYLQKINNDSVTVDILPYLTKCIRDDWRPLSMGACMDLLPSLKKLLTSKFEDYIISSLDFIRAVLKKWWKEISSDHNQSGMMLRSRSVIGVYTSLKAMTDIVDKLSERTDRTGERARLVQVFLKQL</sequence>
<dbReference type="STRING" id="7574.A0A1S3JWV2"/>
<evidence type="ECO:0000256" key="1">
    <source>
        <dbReference type="ARBA" id="ARBA00004245"/>
    </source>
</evidence>
<accession>A0A1S3JWV2</accession>